<keyword evidence="1" id="KW-1133">Transmembrane helix</keyword>
<feature type="transmembrane region" description="Helical" evidence="1">
    <location>
        <begin position="7"/>
        <end position="29"/>
    </location>
</feature>
<name>A0A220U878_9BACI</name>
<reference evidence="2 3" key="1">
    <citation type="submission" date="2017-07" db="EMBL/GenBank/DDBJ databases">
        <title>Virgibacillus sp. LM2416.</title>
        <authorList>
            <person name="Tak E.J."/>
            <person name="Bae J.-W."/>
        </authorList>
    </citation>
    <scope>NUCLEOTIDE SEQUENCE [LARGE SCALE GENOMIC DNA]</scope>
    <source>
        <strain evidence="2 3">LM2416</strain>
    </source>
</reference>
<dbReference type="EMBL" id="CP022315">
    <property type="protein sequence ID" value="ASK64096.1"/>
    <property type="molecule type" value="Genomic_DNA"/>
</dbReference>
<evidence type="ECO:0000256" key="1">
    <source>
        <dbReference type="SAM" id="Phobius"/>
    </source>
</evidence>
<gene>
    <name evidence="2" type="ORF">CFK37_19020</name>
</gene>
<proteinExistence type="predicted"/>
<dbReference type="Proteomes" id="UP000198312">
    <property type="component" value="Chromosome"/>
</dbReference>
<sequence length="59" mass="6485">MKSIIEFILSVVLILGWFILIAGIIGFIISLIAKGMFIVVPSSAIAIGLLCIWFYKKLS</sequence>
<evidence type="ECO:0000313" key="3">
    <source>
        <dbReference type="Proteomes" id="UP000198312"/>
    </source>
</evidence>
<keyword evidence="1" id="KW-0472">Membrane</keyword>
<organism evidence="2 3">
    <name type="scientific">Virgibacillus phasianinus</name>
    <dbReference type="NCBI Taxonomy" id="2017483"/>
    <lineage>
        <taxon>Bacteria</taxon>
        <taxon>Bacillati</taxon>
        <taxon>Bacillota</taxon>
        <taxon>Bacilli</taxon>
        <taxon>Bacillales</taxon>
        <taxon>Bacillaceae</taxon>
        <taxon>Virgibacillus</taxon>
    </lineage>
</organism>
<evidence type="ECO:0000313" key="2">
    <source>
        <dbReference type="EMBL" id="ASK64096.1"/>
    </source>
</evidence>
<feature type="transmembrane region" description="Helical" evidence="1">
    <location>
        <begin position="35"/>
        <end position="55"/>
    </location>
</feature>
<keyword evidence="1" id="KW-0812">Transmembrane</keyword>
<protein>
    <recommendedName>
        <fullName evidence="4">DUF2207 domain-containing protein</fullName>
    </recommendedName>
</protein>
<dbReference type="KEGG" id="vil:CFK37_19020"/>
<evidence type="ECO:0008006" key="4">
    <source>
        <dbReference type="Google" id="ProtNLM"/>
    </source>
</evidence>
<accession>A0A220U878</accession>
<dbReference type="AlphaFoldDB" id="A0A220U878"/>
<keyword evidence="3" id="KW-1185">Reference proteome</keyword>